<proteinExistence type="predicted"/>
<dbReference type="RefSeq" id="WP_249711553.1">
    <property type="nucleotide sequence ID" value="NZ_JAMFMB010000022.1"/>
</dbReference>
<keyword evidence="1" id="KW-0812">Transmembrane</keyword>
<evidence type="ECO:0000256" key="1">
    <source>
        <dbReference type="SAM" id="Phobius"/>
    </source>
</evidence>
<feature type="transmembrane region" description="Helical" evidence="1">
    <location>
        <begin position="191"/>
        <end position="218"/>
    </location>
</feature>
<protein>
    <submittedName>
        <fullName evidence="2">Uncharacterized protein</fullName>
    </submittedName>
</protein>
<name>A0ABT0Q5H5_9RHOB</name>
<reference evidence="2" key="1">
    <citation type="submission" date="2022-05" db="EMBL/GenBank/DDBJ databases">
        <authorList>
            <person name="Park J.-S."/>
        </authorList>
    </citation>
    <scope>NUCLEOTIDE SEQUENCE</scope>
    <source>
        <strain evidence="2">2012CJ41-6</strain>
    </source>
</reference>
<comment type="caution">
    <text evidence="2">The sequence shown here is derived from an EMBL/GenBank/DDBJ whole genome shotgun (WGS) entry which is preliminary data.</text>
</comment>
<keyword evidence="1" id="KW-1133">Transmembrane helix</keyword>
<keyword evidence="1" id="KW-0472">Membrane</keyword>
<dbReference type="Proteomes" id="UP001203880">
    <property type="component" value="Unassembled WGS sequence"/>
</dbReference>
<keyword evidence="3" id="KW-1185">Reference proteome</keyword>
<organism evidence="2 3">
    <name type="scientific">Ruegeria spongiae</name>
    <dbReference type="NCBI Taxonomy" id="2942209"/>
    <lineage>
        <taxon>Bacteria</taxon>
        <taxon>Pseudomonadati</taxon>
        <taxon>Pseudomonadota</taxon>
        <taxon>Alphaproteobacteria</taxon>
        <taxon>Rhodobacterales</taxon>
        <taxon>Roseobacteraceae</taxon>
        <taxon>Ruegeria</taxon>
    </lineage>
</organism>
<accession>A0ABT0Q5H5</accession>
<evidence type="ECO:0000313" key="3">
    <source>
        <dbReference type="Proteomes" id="UP001203880"/>
    </source>
</evidence>
<sequence>MQGQGRALTVTGDGAEAGPGGNLVVLDEARSFAAPEGLFQIPRIESGEEVFEVDIPEGLQLSLIDLATPGASLAAGAEVVDRPARGATSRLRLLVRWSHPVPTGSLQFRLRVHASPDGTPPPVVTPLTEPGSHNRMRALIEQDAAVDLAIDGPVAETFRTQILERGGQFIGAETQSHLARPFDGGLSAGSIVLISLAVIAAVCVVVGFATFGAVLIIAMQKGYNIENAGYNVAVGEGASRQEHEMVFNIRKPE</sequence>
<gene>
    <name evidence="2" type="ORF">M3P21_16305</name>
</gene>
<dbReference type="EMBL" id="JAMFMB010000022">
    <property type="protein sequence ID" value="MCL6285093.1"/>
    <property type="molecule type" value="Genomic_DNA"/>
</dbReference>
<evidence type="ECO:0000313" key="2">
    <source>
        <dbReference type="EMBL" id="MCL6285093.1"/>
    </source>
</evidence>